<comment type="caution">
    <text evidence="1">The sequence shown here is derived from an EMBL/GenBank/DDBJ whole genome shotgun (WGS) entry which is preliminary data.</text>
</comment>
<dbReference type="AlphaFoldDB" id="A0AAE0HDZ0"/>
<evidence type="ECO:0000313" key="1">
    <source>
        <dbReference type="EMBL" id="KAK3294745.1"/>
    </source>
</evidence>
<dbReference type="GeneID" id="87838710"/>
<dbReference type="EMBL" id="JAUEPN010000005">
    <property type="protein sequence ID" value="KAK3294745.1"/>
    <property type="molecule type" value="Genomic_DNA"/>
</dbReference>
<feature type="non-terminal residue" evidence="1">
    <location>
        <position position="1"/>
    </location>
</feature>
<protein>
    <submittedName>
        <fullName evidence="1">Uncharacterized protein</fullName>
    </submittedName>
</protein>
<accession>A0AAE0HDZ0</accession>
<sequence length="82" mass="8680">HCACKSSRCPAAISLFHYIPGSRQFVESSLFLLCCSSSLSHFSSLVSAPPGASPAGLQGHHGSQVERCRRCFLVAPQGVSEC</sequence>
<dbReference type="RefSeq" id="XP_062658259.1">
    <property type="nucleotide sequence ID" value="XM_062801762.1"/>
</dbReference>
<name>A0AAE0HDZ0_9PEZI</name>
<organism evidence="1 2">
    <name type="scientific">Chaetomium fimeti</name>
    <dbReference type="NCBI Taxonomy" id="1854472"/>
    <lineage>
        <taxon>Eukaryota</taxon>
        <taxon>Fungi</taxon>
        <taxon>Dikarya</taxon>
        <taxon>Ascomycota</taxon>
        <taxon>Pezizomycotina</taxon>
        <taxon>Sordariomycetes</taxon>
        <taxon>Sordariomycetidae</taxon>
        <taxon>Sordariales</taxon>
        <taxon>Chaetomiaceae</taxon>
        <taxon>Chaetomium</taxon>
    </lineage>
</organism>
<reference evidence="1" key="2">
    <citation type="submission" date="2023-06" db="EMBL/GenBank/DDBJ databases">
        <authorList>
            <consortium name="Lawrence Berkeley National Laboratory"/>
            <person name="Haridas S."/>
            <person name="Hensen N."/>
            <person name="Bonometti L."/>
            <person name="Westerberg I."/>
            <person name="Brannstrom I.O."/>
            <person name="Guillou S."/>
            <person name="Cros-Aarteil S."/>
            <person name="Calhoun S."/>
            <person name="Kuo A."/>
            <person name="Mondo S."/>
            <person name="Pangilinan J."/>
            <person name="Riley R."/>
            <person name="Labutti K."/>
            <person name="Andreopoulos B."/>
            <person name="Lipzen A."/>
            <person name="Chen C."/>
            <person name="Yanf M."/>
            <person name="Daum C."/>
            <person name="Ng V."/>
            <person name="Clum A."/>
            <person name="Steindorff A."/>
            <person name="Ohm R."/>
            <person name="Martin F."/>
            <person name="Silar P."/>
            <person name="Natvig D."/>
            <person name="Lalanne C."/>
            <person name="Gautier V."/>
            <person name="Ament-Velasquez S.L."/>
            <person name="Kruys A."/>
            <person name="Hutchinson M.I."/>
            <person name="Powell A.J."/>
            <person name="Barry K."/>
            <person name="Miller A.N."/>
            <person name="Grigoriev I.V."/>
            <person name="Debuchy R."/>
            <person name="Gladieux P."/>
            <person name="Thoren M.H."/>
            <person name="Johannesson H."/>
        </authorList>
    </citation>
    <scope>NUCLEOTIDE SEQUENCE</scope>
    <source>
        <strain evidence="1">CBS 168.71</strain>
    </source>
</reference>
<reference evidence="1" key="1">
    <citation type="journal article" date="2023" name="Mol. Phylogenet. Evol.">
        <title>Genome-scale phylogeny and comparative genomics of the fungal order Sordariales.</title>
        <authorList>
            <person name="Hensen N."/>
            <person name="Bonometti L."/>
            <person name="Westerberg I."/>
            <person name="Brannstrom I.O."/>
            <person name="Guillou S."/>
            <person name="Cros-Aarteil S."/>
            <person name="Calhoun S."/>
            <person name="Haridas S."/>
            <person name="Kuo A."/>
            <person name="Mondo S."/>
            <person name="Pangilinan J."/>
            <person name="Riley R."/>
            <person name="LaButti K."/>
            <person name="Andreopoulos B."/>
            <person name="Lipzen A."/>
            <person name="Chen C."/>
            <person name="Yan M."/>
            <person name="Daum C."/>
            <person name="Ng V."/>
            <person name="Clum A."/>
            <person name="Steindorff A."/>
            <person name="Ohm R.A."/>
            <person name="Martin F."/>
            <person name="Silar P."/>
            <person name="Natvig D.O."/>
            <person name="Lalanne C."/>
            <person name="Gautier V."/>
            <person name="Ament-Velasquez S.L."/>
            <person name="Kruys A."/>
            <person name="Hutchinson M.I."/>
            <person name="Powell A.J."/>
            <person name="Barry K."/>
            <person name="Miller A.N."/>
            <person name="Grigoriev I.V."/>
            <person name="Debuchy R."/>
            <person name="Gladieux P."/>
            <person name="Hiltunen Thoren M."/>
            <person name="Johannesson H."/>
        </authorList>
    </citation>
    <scope>NUCLEOTIDE SEQUENCE</scope>
    <source>
        <strain evidence="1">CBS 168.71</strain>
    </source>
</reference>
<gene>
    <name evidence="1" type="ORF">B0H64DRAFT_362306</name>
</gene>
<dbReference type="Proteomes" id="UP001278766">
    <property type="component" value="Unassembled WGS sequence"/>
</dbReference>
<proteinExistence type="predicted"/>
<keyword evidence="2" id="KW-1185">Reference proteome</keyword>
<evidence type="ECO:0000313" key="2">
    <source>
        <dbReference type="Proteomes" id="UP001278766"/>
    </source>
</evidence>